<gene>
    <name evidence="3" type="ORF">MCOR_19677</name>
</gene>
<keyword evidence="4" id="KW-1185">Reference proteome</keyword>
<protein>
    <recommendedName>
        <fullName evidence="2">Ig-like domain-containing protein</fullName>
    </recommendedName>
</protein>
<keyword evidence="1" id="KW-0472">Membrane</keyword>
<dbReference type="SUPFAM" id="SSF48726">
    <property type="entry name" value="Immunoglobulin"/>
    <property type="match status" value="1"/>
</dbReference>
<dbReference type="PROSITE" id="PS50835">
    <property type="entry name" value="IG_LIKE"/>
    <property type="match status" value="1"/>
</dbReference>
<reference evidence="3 4" key="1">
    <citation type="submission" date="2020-06" db="EMBL/GenBank/DDBJ databases">
        <authorList>
            <person name="Li R."/>
            <person name="Bekaert M."/>
        </authorList>
    </citation>
    <scope>NUCLEOTIDE SEQUENCE [LARGE SCALE GENOMIC DNA]</scope>
    <source>
        <strain evidence="4">wild</strain>
    </source>
</reference>
<evidence type="ECO:0000256" key="1">
    <source>
        <dbReference type="SAM" id="Phobius"/>
    </source>
</evidence>
<evidence type="ECO:0000313" key="3">
    <source>
        <dbReference type="EMBL" id="CAC5383991.1"/>
    </source>
</evidence>
<organism evidence="3 4">
    <name type="scientific">Mytilus coruscus</name>
    <name type="common">Sea mussel</name>
    <dbReference type="NCBI Taxonomy" id="42192"/>
    <lineage>
        <taxon>Eukaryota</taxon>
        <taxon>Metazoa</taxon>
        <taxon>Spiralia</taxon>
        <taxon>Lophotrochozoa</taxon>
        <taxon>Mollusca</taxon>
        <taxon>Bivalvia</taxon>
        <taxon>Autobranchia</taxon>
        <taxon>Pteriomorphia</taxon>
        <taxon>Mytilida</taxon>
        <taxon>Mytiloidea</taxon>
        <taxon>Mytilidae</taxon>
        <taxon>Mytilinae</taxon>
        <taxon>Mytilus</taxon>
    </lineage>
</organism>
<dbReference type="EMBL" id="CACVKT020003467">
    <property type="protein sequence ID" value="CAC5383991.1"/>
    <property type="molecule type" value="Genomic_DNA"/>
</dbReference>
<evidence type="ECO:0000259" key="2">
    <source>
        <dbReference type="PROSITE" id="PS50835"/>
    </source>
</evidence>
<keyword evidence="1" id="KW-1133">Transmembrane helix</keyword>
<proteinExistence type="predicted"/>
<dbReference type="OrthoDB" id="6127275at2759"/>
<dbReference type="InterPro" id="IPR036179">
    <property type="entry name" value="Ig-like_dom_sf"/>
</dbReference>
<feature type="domain" description="Ig-like" evidence="2">
    <location>
        <begin position="87"/>
        <end position="177"/>
    </location>
</feature>
<dbReference type="InterPro" id="IPR013783">
    <property type="entry name" value="Ig-like_fold"/>
</dbReference>
<dbReference type="AlphaFoldDB" id="A0A6J8BKS7"/>
<feature type="transmembrane region" description="Helical" evidence="1">
    <location>
        <begin position="297"/>
        <end position="318"/>
    </location>
</feature>
<evidence type="ECO:0000313" key="4">
    <source>
        <dbReference type="Proteomes" id="UP000507470"/>
    </source>
</evidence>
<name>A0A6J8BKS7_MYTCO</name>
<dbReference type="InterPro" id="IPR007110">
    <property type="entry name" value="Ig-like_dom"/>
</dbReference>
<dbReference type="Gene3D" id="2.60.40.10">
    <property type="entry name" value="Immunoglobulins"/>
    <property type="match status" value="1"/>
</dbReference>
<dbReference type="Proteomes" id="UP000507470">
    <property type="component" value="Unassembled WGS sequence"/>
</dbReference>
<accession>A0A6J8BKS7</accession>
<keyword evidence="1" id="KW-0812">Transmembrane</keyword>
<sequence length="379" mass="42281">MPVGNSIEINVNQESFTIRLLREKCFSSAIGGQCAPEICQCSSRGLWFSHIYQAAYSEGEIDVTCSMVFKSTRILSDSIQVKIIENPIVYSNEPMSCNNTSQINMSCTMSTELPVYGFGMWIHSVHGTALRVLKGKVKDNQSILMLPNCSYQDAGEYECVAWTTFEGETYYTNKTISLYVNSPPVIVSVNKLRQTQNIILTVSFCSFEDTTAIWSVDKAVVNSAWIKQTLRKRTIPVRMFNKTLNCEGYLANISINSGKAGRYVLNLQNDFGDTSQAFNVDVFQAKGSTTTFDFRSVIIGITVVGIFILIIIVTVILMRGRNASRYHSAPSSEPVIHIYDDAIPGYLEVIDNHSENEDKESDDTSTNTISNAHVYEDVN</sequence>